<accession>A0A1I4LUU8</accession>
<evidence type="ECO:0000313" key="2">
    <source>
        <dbReference type="Proteomes" id="UP000183287"/>
    </source>
</evidence>
<dbReference type="Proteomes" id="UP000183287">
    <property type="component" value="Unassembled WGS sequence"/>
</dbReference>
<dbReference type="EMBL" id="FOUB01000007">
    <property type="protein sequence ID" value="SFL94848.1"/>
    <property type="molecule type" value="Genomic_DNA"/>
</dbReference>
<proteinExistence type="predicted"/>
<dbReference type="AlphaFoldDB" id="A0A1I4LUU8"/>
<evidence type="ECO:0000313" key="1">
    <source>
        <dbReference type="EMBL" id="SFL94848.1"/>
    </source>
</evidence>
<gene>
    <name evidence="1" type="ORF">SAMN05421863_1007109</name>
</gene>
<organism evidence="1 2">
    <name type="scientific">Nitrosomonas communis</name>
    <dbReference type="NCBI Taxonomy" id="44574"/>
    <lineage>
        <taxon>Bacteria</taxon>
        <taxon>Pseudomonadati</taxon>
        <taxon>Pseudomonadota</taxon>
        <taxon>Betaproteobacteria</taxon>
        <taxon>Nitrosomonadales</taxon>
        <taxon>Nitrosomonadaceae</taxon>
        <taxon>Nitrosomonas</taxon>
    </lineage>
</organism>
<reference evidence="2" key="1">
    <citation type="submission" date="2016-10" db="EMBL/GenBank/DDBJ databases">
        <authorList>
            <person name="Varghese N."/>
            <person name="Submissions S."/>
        </authorList>
    </citation>
    <scope>NUCLEOTIDE SEQUENCE [LARGE SCALE GENOMIC DNA]</scope>
    <source>
        <strain evidence="2">Nm44</strain>
    </source>
</reference>
<name>A0A1I4LUU8_9PROT</name>
<keyword evidence="2" id="KW-1185">Reference proteome</keyword>
<sequence length="62" mass="6969">MLPENPGLHRPSAALLDEDVRWLIKIIIAGGDGVLEDDYQMAWFPVTTYWHSQDSEGCLLAI</sequence>
<protein>
    <submittedName>
        <fullName evidence="1">Uncharacterized protein</fullName>
    </submittedName>
</protein>